<keyword evidence="3" id="KW-1185">Reference proteome</keyword>
<dbReference type="AlphaFoldDB" id="A0A3M0FWR7"/>
<evidence type="ECO:0000313" key="3">
    <source>
        <dbReference type="Proteomes" id="UP000281985"/>
    </source>
</evidence>
<evidence type="ECO:0000313" key="2">
    <source>
        <dbReference type="EMBL" id="RMB56417.1"/>
    </source>
</evidence>
<dbReference type="EMBL" id="REFV01000017">
    <property type="protein sequence ID" value="RMB56417.1"/>
    <property type="molecule type" value="Genomic_DNA"/>
</dbReference>
<dbReference type="InterPro" id="IPR014807">
    <property type="entry name" value="Coa1"/>
</dbReference>
<gene>
    <name evidence="2" type="ORF">EAX61_14360</name>
</gene>
<name>A0A3M0FWR7_9FLAO</name>
<protein>
    <recommendedName>
        <fullName evidence="4">Cytochrome oxidase complex assembly protein 1</fullName>
    </recommendedName>
</protein>
<dbReference type="OrthoDB" id="1178263at2"/>
<proteinExistence type="predicted"/>
<evidence type="ECO:0000256" key="1">
    <source>
        <dbReference type="SAM" id="Phobius"/>
    </source>
</evidence>
<dbReference type="RefSeq" id="WP_121918405.1">
    <property type="nucleotide sequence ID" value="NZ_REFV01000017.1"/>
</dbReference>
<dbReference type="Pfam" id="PF08695">
    <property type="entry name" value="Coa1"/>
    <property type="match status" value="1"/>
</dbReference>
<feature type="transmembrane region" description="Helical" evidence="1">
    <location>
        <begin position="20"/>
        <end position="46"/>
    </location>
</feature>
<evidence type="ECO:0008006" key="4">
    <source>
        <dbReference type="Google" id="ProtNLM"/>
    </source>
</evidence>
<comment type="caution">
    <text evidence="2">The sequence shown here is derived from an EMBL/GenBank/DDBJ whole genome shotgun (WGS) entry which is preliminary data.</text>
</comment>
<sequence>MEYDNELVEQPSWWKRNWKWAVPVGGCLTIIILFITVIGIGAAGIISSVKENTNHDEVLAKVQTEQEVIDALGEPIETNGIGSYNINISNGNRSAKAVVPIKGPKGNGEIYVTTTGPKENLVYEQLEVYIFDEDRIIPLLEVTDDEDF</sequence>
<reference evidence="2 3" key="1">
    <citation type="submission" date="2018-10" db="EMBL/GenBank/DDBJ databases">
        <title>Dokdonia luteus sp. nov., isolated from sea water.</title>
        <authorList>
            <person name="Zhou L.Y."/>
            <person name="Du Z.J."/>
        </authorList>
    </citation>
    <scope>NUCLEOTIDE SEQUENCE [LARGE SCALE GENOMIC DNA]</scope>
    <source>
        <strain evidence="2 3">SH27</strain>
    </source>
</reference>
<accession>A0A3M0FWR7</accession>
<dbReference type="Proteomes" id="UP000281985">
    <property type="component" value="Unassembled WGS sequence"/>
</dbReference>
<keyword evidence="1" id="KW-1133">Transmembrane helix</keyword>
<organism evidence="2 3">
    <name type="scientific">Dokdonia sinensis</name>
    <dbReference type="NCBI Taxonomy" id="2479847"/>
    <lineage>
        <taxon>Bacteria</taxon>
        <taxon>Pseudomonadati</taxon>
        <taxon>Bacteroidota</taxon>
        <taxon>Flavobacteriia</taxon>
        <taxon>Flavobacteriales</taxon>
        <taxon>Flavobacteriaceae</taxon>
        <taxon>Dokdonia</taxon>
    </lineage>
</organism>
<keyword evidence="1" id="KW-0812">Transmembrane</keyword>
<keyword evidence="1" id="KW-0472">Membrane</keyword>